<dbReference type="RefSeq" id="WP_218254369.1">
    <property type="nucleotide sequence ID" value="NZ_JABXWD010000790.1"/>
</dbReference>
<organism evidence="2 3">
    <name type="scientific">Candidatus Magnetobacterium casense</name>
    <dbReference type="NCBI Taxonomy" id="1455061"/>
    <lineage>
        <taxon>Bacteria</taxon>
        <taxon>Pseudomonadati</taxon>
        <taxon>Nitrospirota</taxon>
        <taxon>Thermodesulfovibrionia</taxon>
        <taxon>Thermodesulfovibrionales</taxon>
        <taxon>Candidatus Magnetobacteriaceae</taxon>
        <taxon>Candidatus Magnetobacterium</taxon>
    </lineage>
</organism>
<gene>
    <name evidence="2" type="ORF">HWQ67_19485</name>
</gene>
<evidence type="ECO:0000313" key="3">
    <source>
        <dbReference type="Proteomes" id="UP001196980"/>
    </source>
</evidence>
<sequence>HGDRIIRVTVSIDECDKEHYEKIRRGLDWDVLCANMKYLWSKCHKTFLLWVRCCVLPENKARLPLIGKKWKGHCSRFATMPEVPRPDTGRMAPVGGYVCSEETLKVMCIAWDGTMALCCSDWMLTQPIGHARDGIEKVWYGDKHRDLIAGRKDNPMCGGCR</sequence>
<dbReference type="Pfam" id="PF13186">
    <property type="entry name" value="SPASM"/>
    <property type="match status" value="1"/>
</dbReference>
<dbReference type="Proteomes" id="UP001196980">
    <property type="component" value="Unassembled WGS sequence"/>
</dbReference>
<keyword evidence="3" id="KW-1185">Reference proteome</keyword>
<name>A0ABS6S4H3_9BACT</name>
<reference evidence="2 3" key="1">
    <citation type="journal article" date="2020" name="J Geophys Res Biogeosci">
        <title>Magnetotaxis as an Adaptation to Enable Bacterial Shuttling of Microbial Sulfur and Sulfur Cycling Across Aquatic Oxic#Anoxic Interfaces.</title>
        <authorList>
            <person name="Li J."/>
            <person name="Liu P."/>
            <person name="Wang J."/>
            <person name="Roberts A.P."/>
            <person name="Pan Y."/>
        </authorList>
    </citation>
    <scope>NUCLEOTIDE SEQUENCE [LARGE SCALE GENOMIC DNA]</scope>
    <source>
        <strain evidence="2 3">MYR-1_YQ</strain>
    </source>
</reference>
<accession>A0ABS6S4H3</accession>
<evidence type="ECO:0000259" key="1">
    <source>
        <dbReference type="Pfam" id="PF13186"/>
    </source>
</evidence>
<protein>
    <submittedName>
        <fullName evidence="2">SPASM domain-containing protein</fullName>
    </submittedName>
</protein>
<dbReference type="EMBL" id="JABXWD010000790">
    <property type="protein sequence ID" value="MBV6343754.1"/>
    <property type="molecule type" value="Genomic_DNA"/>
</dbReference>
<dbReference type="InterPro" id="IPR023885">
    <property type="entry name" value="4Fe4S-binding_SPASM_dom"/>
</dbReference>
<feature type="non-terminal residue" evidence="2">
    <location>
        <position position="1"/>
    </location>
</feature>
<comment type="caution">
    <text evidence="2">The sequence shown here is derived from an EMBL/GenBank/DDBJ whole genome shotgun (WGS) entry which is preliminary data.</text>
</comment>
<proteinExistence type="predicted"/>
<feature type="domain" description="4Fe4S-binding SPASM" evidence="1">
    <location>
        <begin position="103"/>
        <end position="160"/>
    </location>
</feature>
<evidence type="ECO:0000313" key="2">
    <source>
        <dbReference type="EMBL" id="MBV6343754.1"/>
    </source>
</evidence>